<gene>
    <name evidence="1" type="ORF">HNQ08_000370</name>
</gene>
<accession>A0A7W8JTC7</accession>
<comment type="caution">
    <text evidence="1">The sequence shown here is derived from an EMBL/GenBank/DDBJ whole genome shotgun (WGS) entry which is preliminary data.</text>
</comment>
<evidence type="ECO:0008006" key="3">
    <source>
        <dbReference type="Google" id="ProtNLM"/>
    </source>
</evidence>
<dbReference type="RefSeq" id="WP_184127387.1">
    <property type="nucleotide sequence ID" value="NZ_JACHFL010000001.1"/>
</dbReference>
<protein>
    <recommendedName>
        <fullName evidence="3">CopG family transcriptional regulator</fullName>
    </recommendedName>
</protein>
<evidence type="ECO:0000313" key="2">
    <source>
        <dbReference type="Proteomes" id="UP000552709"/>
    </source>
</evidence>
<name>A0A7W8JTC7_9DEIO</name>
<proteinExistence type="predicted"/>
<dbReference type="Proteomes" id="UP000552709">
    <property type="component" value="Unassembled WGS sequence"/>
</dbReference>
<dbReference type="EMBL" id="JACHFL010000001">
    <property type="protein sequence ID" value="MBB5361299.1"/>
    <property type="molecule type" value="Genomic_DNA"/>
</dbReference>
<organism evidence="1 2">
    <name type="scientific">Deinococcus humi</name>
    <dbReference type="NCBI Taxonomy" id="662880"/>
    <lineage>
        <taxon>Bacteria</taxon>
        <taxon>Thermotogati</taxon>
        <taxon>Deinococcota</taxon>
        <taxon>Deinococci</taxon>
        <taxon>Deinococcales</taxon>
        <taxon>Deinococcaceae</taxon>
        <taxon>Deinococcus</taxon>
    </lineage>
</organism>
<keyword evidence="2" id="KW-1185">Reference proteome</keyword>
<reference evidence="1 2" key="1">
    <citation type="submission" date="2020-08" db="EMBL/GenBank/DDBJ databases">
        <title>Genomic Encyclopedia of Type Strains, Phase IV (KMG-IV): sequencing the most valuable type-strain genomes for metagenomic binning, comparative biology and taxonomic classification.</title>
        <authorList>
            <person name="Goeker M."/>
        </authorList>
    </citation>
    <scope>NUCLEOTIDE SEQUENCE [LARGE SCALE GENOMIC DNA]</scope>
    <source>
        <strain evidence="1 2">DSM 27939</strain>
    </source>
</reference>
<sequence length="63" mass="7071">MPSSKKLASLRLDEETMERIDAVMARFYAQMGGVAPSRNAQLEAWVLEGLERMEARTKGVESK</sequence>
<evidence type="ECO:0000313" key="1">
    <source>
        <dbReference type="EMBL" id="MBB5361299.1"/>
    </source>
</evidence>
<dbReference type="AlphaFoldDB" id="A0A7W8JTC7"/>